<evidence type="ECO:0000313" key="3">
    <source>
        <dbReference type="Proteomes" id="UP000221949"/>
    </source>
</evidence>
<gene>
    <name evidence="2" type="ORF">STRATTON_90</name>
</gene>
<evidence type="ECO:0000313" key="2">
    <source>
        <dbReference type="EMBL" id="ANZ50515.1"/>
    </source>
</evidence>
<name>A0A1B2IGZ8_9CAUD</name>
<evidence type="ECO:0000256" key="1">
    <source>
        <dbReference type="SAM" id="MobiDB-lite"/>
    </source>
</evidence>
<dbReference type="EMBL" id="KX397373">
    <property type="protein sequence ID" value="ANZ50515.1"/>
    <property type="molecule type" value="Genomic_DNA"/>
</dbReference>
<feature type="region of interest" description="Disordered" evidence="1">
    <location>
        <begin position="232"/>
        <end position="252"/>
    </location>
</feature>
<sequence length="292" mass="32914">MLTIDQFLPKSAGAAPSAENASIVYKHEEGYRLTRHQGGSTDVFFVVWDGNTIIASGSYNSLQMPERLANEDKIQTVYRVLARGAIWLLVLTRDPIARLTALDKYNDFVEAITQLEDYQDDRVTRAMSSWKEEGEIAHFAGNAILARAEALYLAFPTWNYEVISKEVDGVKMEAMVQYGVPGIRLLYTVKNVDEKARAGQELKRWYTLPLDGDWYTAADNHLAVMSQIAQGNKAEMEEPAQPQAKPAGRPKQDFTCEQCGATYEIMPFNRFEAVKVRCKECGHDQVDAYRAK</sequence>
<reference evidence="3" key="1">
    <citation type="submission" date="2016-06" db="EMBL/GenBank/DDBJ databases">
        <authorList>
            <person name="Berg J.A."/>
            <person name="Stratton M.L."/>
            <person name="Esplin I.D."/>
            <person name="Jensen G.L."/>
            <person name="Merrill B.D."/>
            <person name="Breakwell D.P."/>
            <person name="Hope S."/>
            <person name="Grose J.H."/>
        </authorList>
    </citation>
    <scope>NUCLEOTIDE SEQUENCE [LARGE SCALE GENOMIC DNA]</scope>
</reference>
<protein>
    <submittedName>
        <fullName evidence="2">Uncharacterized protein</fullName>
    </submittedName>
</protein>
<dbReference type="Proteomes" id="UP000221949">
    <property type="component" value="Segment"/>
</dbReference>
<proteinExistence type="predicted"/>
<organism evidence="2 3">
    <name type="scientific">Erwinia phage vB_EamM_Stratton</name>
    <dbReference type="NCBI Taxonomy" id="1883378"/>
    <lineage>
        <taxon>Viruses</taxon>
        <taxon>Duplodnaviria</taxon>
        <taxon>Heunggongvirae</taxon>
        <taxon>Uroviricota</taxon>
        <taxon>Caudoviricetes</taxon>
        <taxon>Chimalliviridae</taxon>
        <taxon>Erskinevirus</taxon>
        <taxon>Erskinevirus EaH2</taxon>
    </lineage>
</organism>
<accession>A0A1B2IGZ8</accession>